<name>D9SFS7_GALCS</name>
<accession>D9SFS7</accession>
<reference evidence="1 2" key="1">
    <citation type="submission" date="2010-08" db="EMBL/GenBank/DDBJ databases">
        <title>Complete sequence of Gallionella capsiferriformans ES-2.</title>
        <authorList>
            <consortium name="US DOE Joint Genome Institute"/>
            <person name="Lucas S."/>
            <person name="Copeland A."/>
            <person name="Lapidus A."/>
            <person name="Cheng J.-F."/>
            <person name="Bruce D."/>
            <person name="Goodwin L."/>
            <person name="Pitluck S."/>
            <person name="Chertkov O."/>
            <person name="Davenport K.W."/>
            <person name="Detter J.C."/>
            <person name="Han C."/>
            <person name="Tapia R."/>
            <person name="Land M."/>
            <person name="Hauser L."/>
            <person name="Chang Y.-J."/>
            <person name="Jeffries C."/>
            <person name="Kyrpides N."/>
            <person name="Ivanova N."/>
            <person name="Mikhailova N."/>
            <person name="Shelobolina E.S."/>
            <person name="Picardal F."/>
            <person name="Roden E."/>
            <person name="Emerson D."/>
            <person name="Woyke T."/>
        </authorList>
    </citation>
    <scope>NUCLEOTIDE SEQUENCE [LARGE SCALE GENOMIC DNA]</scope>
    <source>
        <strain evidence="1 2">ES-2</strain>
    </source>
</reference>
<proteinExistence type="predicted"/>
<organism evidence="1 2">
    <name type="scientific">Gallionella capsiferriformans (strain ES-2)</name>
    <name type="common">Gallionella ferruginea capsiferriformans (strain ES-2)</name>
    <dbReference type="NCBI Taxonomy" id="395494"/>
    <lineage>
        <taxon>Bacteria</taxon>
        <taxon>Pseudomonadati</taxon>
        <taxon>Pseudomonadota</taxon>
        <taxon>Betaproteobacteria</taxon>
        <taxon>Nitrosomonadales</taxon>
        <taxon>Gallionellaceae</taxon>
        <taxon>Gallionella</taxon>
    </lineage>
</organism>
<dbReference type="HOGENOM" id="CLU_2450361_0_0_4"/>
<dbReference type="AlphaFoldDB" id="D9SFS7"/>
<dbReference type="KEGG" id="gca:Galf_1348"/>
<evidence type="ECO:0000313" key="2">
    <source>
        <dbReference type="Proteomes" id="UP000001235"/>
    </source>
</evidence>
<keyword evidence="2" id="KW-1185">Reference proteome</keyword>
<gene>
    <name evidence="1" type="ordered locus">Galf_1348</name>
</gene>
<dbReference type="Proteomes" id="UP000001235">
    <property type="component" value="Chromosome"/>
</dbReference>
<evidence type="ECO:0000313" key="1">
    <source>
        <dbReference type="EMBL" id="ADL55374.1"/>
    </source>
</evidence>
<dbReference type="EMBL" id="CP002159">
    <property type="protein sequence ID" value="ADL55374.1"/>
    <property type="molecule type" value="Genomic_DNA"/>
</dbReference>
<dbReference type="RefSeq" id="WP_013293313.1">
    <property type="nucleotide sequence ID" value="NC_014394.1"/>
</dbReference>
<sequence>MNTPNRRALFEHYCASMSSFHHTPTFADYSAGIDAGMAYMQAEMDELKRQLVSLRYSQKTNDDGGNRLATLEALNKALIHTLSEINVGK</sequence>
<protein>
    <submittedName>
        <fullName evidence="1">Uncharacterized protein</fullName>
    </submittedName>
</protein>